<dbReference type="GO" id="GO:0016020">
    <property type="term" value="C:membrane"/>
    <property type="evidence" value="ECO:0007669"/>
    <property type="project" value="UniProtKB-SubCell"/>
</dbReference>
<keyword evidence="8" id="KW-1185">Reference proteome</keyword>
<keyword evidence="4" id="KW-0472">Membrane</keyword>
<feature type="compositionally biased region" description="Basic and acidic residues" evidence="5">
    <location>
        <begin position="449"/>
        <end position="468"/>
    </location>
</feature>
<keyword evidence="2" id="KW-0597">Phosphoprotein</keyword>
<dbReference type="InterPro" id="IPR051342">
    <property type="entry name" value="PDZ_scaffold"/>
</dbReference>
<sequence>MVVQVQKFSESSGLGVSLEFSDGHHYICSMLPEGPLGQSGYIQCGDELLEVNGCSVIGETHKEVVNLLKELPVNVCVVCCRRVPPQQNRNDDEEDEDEEDLHLSLKELLSEFTEKPEQNGVGVASKEAENCGKTQGPRAMWETDIQVYELVKGEAGLGFSILDYQDPEDPQRTVIVVRSLVPAGLAERDGRLLPGDRLMFVNGTDLRHASLEHAVQVLKSTAYGTIRIGVAKPLPFECNDLDLLTVRSCEVQHPSTENDTEKYAALTSQSNGRKEEDLKGHLGNMEATGKRLTSSPPSSFQRTITIVRGNTSLGMTVSAIQDGSGMIIRSVVSGGSVSQDGRLCVGDGIVAVNGEPTANLSNAQARAMLRRHSLIGPTISVTYVPAGLLEKYRAALNQLEQEDTPASSQEKPVETSRWREICKMDIEAEIKEEEEEAGAAEEEKEDDGEMGRGGKENGESEGIEKVDGVTDTGAMENYSSGNMWSQPRRVTLVRQSGTSLGISIMGGRGMGSRLNNGEMKRGIFIKNITEDSPAGRNNTLKPGDRILEVAGVDVRDASHEEVVEMIRQAGDSVEFLLQSVSLVKHTHTHTHSCSYMHIICM</sequence>
<feature type="region of interest" description="Disordered" evidence="5">
    <location>
        <begin position="116"/>
        <end position="135"/>
    </location>
</feature>
<dbReference type="InterPro" id="IPR036034">
    <property type="entry name" value="PDZ_sf"/>
</dbReference>
<dbReference type="SMART" id="SM00228">
    <property type="entry name" value="PDZ"/>
    <property type="match status" value="4"/>
</dbReference>
<name>A0AAY4ADD6_9TELE</name>
<dbReference type="InterPro" id="IPR001478">
    <property type="entry name" value="PDZ"/>
</dbReference>
<comment type="subcellular location">
    <subcellularLocation>
        <location evidence="1">Membrane</location>
    </subcellularLocation>
</comment>
<dbReference type="PANTHER" id="PTHR19964">
    <property type="entry name" value="MULTIPLE PDZ DOMAIN PROTEIN"/>
    <property type="match status" value="1"/>
</dbReference>
<feature type="region of interest" description="Disordered" evidence="5">
    <location>
        <begin position="432"/>
        <end position="482"/>
    </location>
</feature>
<evidence type="ECO:0000256" key="3">
    <source>
        <dbReference type="ARBA" id="ARBA00022737"/>
    </source>
</evidence>
<evidence type="ECO:0000313" key="7">
    <source>
        <dbReference type="Ensembl" id="ENSDCDP00010007048.1"/>
    </source>
</evidence>
<evidence type="ECO:0000259" key="6">
    <source>
        <dbReference type="PROSITE" id="PS50106"/>
    </source>
</evidence>
<accession>A0AAY4ADD6</accession>
<dbReference type="Pfam" id="PF00595">
    <property type="entry name" value="PDZ"/>
    <property type="match status" value="4"/>
</dbReference>
<dbReference type="PROSITE" id="PS50106">
    <property type="entry name" value="PDZ"/>
    <property type="match status" value="4"/>
</dbReference>
<proteinExistence type="predicted"/>
<evidence type="ECO:0000256" key="1">
    <source>
        <dbReference type="ARBA" id="ARBA00004370"/>
    </source>
</evidence>
<dbReference type="PANTHER" id="PTHR19964:SF10">
    <property type="entry name" value="MULTIPLE PDZ DOMAIN PROTEIN"/>
    <property type="match status" value="1"/>
</dbReference>
<dbReference type="SUPFAM" id="SSF50156">
    <property type="entry name" value="PDZ domain-like"/>
    <property type="match status" value="4"/>
</dbReference>
<keyword evidence="3" id="KW-0677">Repeat</keyword>
<feature type="compositionally biased region" description="Acidic residues" evidence="5">
    <location>
        <begin position="432"/>
        <end position="448"/>
    </location>
</feature>
<evidence type="ECO:0000313" key="8">
    <source>
        <dbReference type="Proteomes" id="UP000694580"/>
    </source>
</evidence>
<feature type="domain" description="PDZ" evidence="6">
    <location>
        <begin position="2"/>
        <end position="70"/>
    </location>
</feature>
<feature type="domain" description="PDZ" evidence="6">
    <location>
        <begin position="303"/>
        <end position="371"/>
    </location>
</feature>
<dbReference type="CDD" id="cd06671">
    <property type="entry name" value="PDZ7_MUPP1-PD6_PATJ-like"/>
    <property type="match status" value="1"/>
</dbReference>
<dbReference type="CDD" id="cd06669">
    <property type="entry name" value="PDZ5_MUPP1-like"/>
    <property type="match status" value="1"/>
</dbReference>
<dbReference type="GeneTree" id="ENSGT00940000155586"/>
<reference evidence="7 8" key="1">
    <citation type="submission" date="2020-06" db="EMBL/GenBank/DDBJ databases">
        <authorList>
            <consortium name="Wellcome Sanger Institute Data Sharing"/>
        </authorList>
    </citation>
    <scope>NUCLEOTIDE SEQUENCE [LARGE SCALE GENOMIC DNA]</scope>
</reference>
<protein>
    <recommendedName>
        <fullName evidence="6">PDZ domain-containing protein</fullName>
    </recommendedName>
</protein>
<dbReference type="Proteomes" id="UP000694580">
    <property type="component" value="Chromosome 4"/>
</dbReference>
<dbReference type="FunFam" id="2.30.42.10:FF:000070">
    <property type="entry name" value="Multiple PDZ domain protein"/>
    <property type="match status" value="1"/>
</dbReference>
<evidence type="ECO:0000256" key="2">
    <source>
        <dbReference type="ARBA" id="ARBA00022553"/>
    </source>
</evidence>
<organism evidence="7 8">
    <name type="scientific">Denticeps clupeoides</name>
    <name type="common">denticle herring</name>
    <dbReference type="NCBI Taxonomy" id="299321"/>
    <lineage>
        <taxon>Eukaryota</taxon>
        <taxon>Metazoa</taxon>
        <taxon>Chordata</taxon>
        <taxon>Craniata</taxon>
        <taxon>Vertebrata</taxon>
        <taxon>Euteleostomi</taxon>
        <taxon>Actinopterygii</taxon>
        <taxon>Neopterygii</taxon>
        <taxon>Teleostei</taxon>
        <taxon>Clupei</taxon>
        <taxon>Clupeiformes</taxon>
        <taxon>Denticipitoidei</taxon>
        <taxon>Denticipitidae</taxon>
        <taxon>Denticeps</taxon>
    </lineage>
</organism>
<dbReference type="Ensembl" id="ENSDCDT00010007289.1">
    <property type="protein sequence ID" value="ENSDCDP00010007048.1"/>
    <property type="gene ID" value="ENSDCDG00010003023.1"/>
</dbReference>
<reference evidence="7" key="3">
    <citation type="submission" date="2025-09" db="UniProtKB">
        <authorList>
            <consortium name="Ensembl"/>
        </authorList>
    </citation>
    <scope>IDENTIFICATION</scope>
</reference>
<reference evidence="7" key="2">
    <citation type="submission" date="2025-08" db="UniProtKB">
        <authorList>
            <consortium name="Ensembl"/>
        </authorList>
    </citation>
    <scope>IDENTIFICATION</scope>
</reference>
<dbReference type="CDD" id="cd06670">
    <property type="entry name" value="PDZ6_MUPP1-like"/>
    <property type="match status" value="1"/>
</dbReference>
<feature type="region of interest" description="Disordered" evidence="5">
    <location>
        <begin position="254"/>
        <end position="277"/>
    </location>
</feature>
<dbReference type="Gene3D" id="2.30.42.10">
    <property type="match status" value="4"/>
</dbReference>
<dbReference type="AlphaFoldDB" id="A0AAY4ADD6"/>
<feature type="domain" description="PDZ" evidence="6">
    <location>
        <begin position="489"/>
        <end position="581"/>
    </location>
</feature>
<evidence type="ECO:0000256" key="4">
    <source>
        <dbReference type="ARBA" id="ARBA00023136"/>
    </source>
</evidence>
<feature type="domain" description="PDZ" evidence="6">
    <location>
        <begin position="144"/>
        <end position="221"/>
    </location>
</feature>
<evidence type="ECO:0000256" key="5">
    <source>
        <dbReference type="SAM" id="MobiDB-lite"/>
    </source>
</evidence>